<evidence type="ECO:0000259" key="7">
    <source>
        <dbReference type="Pfam" id="PF25967"/>
    </source>
</evidence>
<dbReference type="Pfam" id="PF25967">
    <property type="entry name" value="RND-MFP_C"/>
    <property type="match status" value="1"/>
</dbReference>
<dbReference type="GO" id="GO:0005886">
    <property type="term" value="C:plasma membrane"/>
    <property type="evidence" value="ECO:0007669"/>
    <property type="project" value="UniProtKB-SubCell"/>
</dbReference>
<feature type="domain" description="Multidrug resistance protein MdtA-like barrel-sandwich hybrid" evidence="5">
    <location>
        <begin position="60"/>
        <end position="201"/>
    </location>
</feature>
<evidence type="ECO:0000259" key="5">
    <source>
        <dbReference type="Pfam" id="PF25917"/>
    </source>
</evidence>
<feature type="domain" description="Multidrug resistance protein MdtA-like alpha-helical hairpin" evidence="4">
    <location>
        <begin position="101"/>
        <end position="170"/>
    </location>
</feature>
<dbReference type="STRING" id="391936.S7S_04060"/>
<dbReference type="PANTHER" id="PTHR30158">
    <property type="entry name" value="ACRA/E-RELATED COMPONENT OF DRUG EFFLUX TRANSPORTER"/>
    <property type="match status" value="1"/>
</dbReference>
<dbReference type="InterPro" id="IPR058626">
    <property type="entry name" value="MdtA-like_b-barrel"/>
</dbReference>
<dbReference type="EMBL" id="CP004387">
    <property type="protein sequence ID" value="AJD47234.1"/>
    <property type="molecule type" value="Genomic_DNA"/>
</dbReference>
<dbReference type="Gene3D" id="2.40.420.20">
    <property type="match status" value="1"/>
</dbReference>
<dbReference type="InterPro" id="IPR058625">
    <property type="entry name" value="MdtA-like_BSH"/>
</dbReference>
<dbReference type="Proteomes" id="UP000006764">
    <property type="component" value="Chromosome"/>
</dbReference>
<dbReference type="HOGENOM" id="CLU_018816_2_1_6"/>
<reference evidence="8 9" key="1">
    <citation type="journal article" date="2012" name="J. Bacteriol.">
        <title>Genome sequence of an alkane-degrading bacterium, Alcanivorax pacificus type strain W11-5, isolated from deep sea sediment.</title>
        <authorList>
            <person name="Lai Q."/>
            <person name="Shao Z."/>
        </authorList>
    </citation>
    <scope>NUCLEOTIDE SEQUENCE [LARGE SCALE GENOMIC DNA]</scope>
    <source>
        <strain evidence="8 9">W11-5</strain>
    </source>
</reference>
<proteinExistence type="inferred from homology"/>
<dbReference type="Pfam" id="PF25917">
    <property type="entry name" value="BSH_RND"/>
    <property type="match status" value="1"/>
</dbReference>
<keyword evidence="9" id="KW-1185">Reference proteome</keyword>
<evidence type="ECO:0000256" key="3">
    <source>
        <dbReference type="SAM" id="SignalP"/>
    </source>
</evidence>
<dbReference type="RefSeq" id="WP_008738053.1">
    <property type="nucleotide sequence ID" value="NZ_CP004387.1"/>
</dbReference>
<dbReference type="SUPFAM" id="SSF111369">
    <property type="entry name" value="HlyD-like secretion proteins"/>
    <property type="match status" value="1"/>
</dbReference>
<sequence length="379" mass="41068">MMLGITITVLMLAVAFLAGCDARGQAAESAPPPPQVDVAEVLAEDVTLWNRYTGRVAAPETVALRPRVSGYIDKVAFEEGELVQQGQVLFVIDQRPYQARLRAAEADLAHARSQLALATTEAARARQLMESRAISREEFDQRSASQASAQATVQAAAAALESAQLDLHYTEVRSPVSGRAGRAAVTRGNLASADSTLLTTVVSVDPVHVYFESTQQTANEHAATDAGNIPVRIGLPGDEGFPYRGELDFIDNRVNSETGTLQYRAVLANPDGVFRPGQFVRVEMPLESARHAVLVDQKAVLTDQDRRYVYVVNQDNRAERRNVIAGRRVDGLLVIREGLSSGDQVVVNGVQKVFYPGMEVVPQRVSMRAGHEGQLAVTP</sequence>
<name>A0A0B4XGJ8_9GAMM</name>
<dbReference type="Gene3D" id="1.10.287.470">
    <property type="entry name" value="Helix hairpin bin"/>
    <property type="match status" value="1"/>
</dbReference>
<dbReference type="AlphaFoldDB" id="A0A0B4XGJ8"/>
<keyword evidence="3" id="KW-0732">Signal</keyword>
<evidence type="ECO:0000313" key="8">
    <source>
        <dbReference type="EMBL" id="AJD47234.1"/>
    </source>
</evidence>
<dbReference type="Pfam" id="PF25876">
    <property type="entry name" value="HH_MFP_RND"/>
    <property type="match status" value="1"/>
</dbReference>
<evidence type="ECO:0000256" key="1">
    <source>
        <dbReference type="ARBA" id="ARBA00004519"/>
    </source>
</evidence>
<accession>A0A0B4XGJ8</accession>
<gene>
    <name evidence="8" type="ORF">S7S_04060</name>
</gene>
<feature type="chain" id="PRO_5002097577" evidence="3">
    <location>
        <begin position="27"/>
        <end position="379"/>
    </location>
</feature>
<organism evidence="8 9">
    <name type="scientific">Isoalcanivorax pacificus W11-5</name>
    <dbReference type="NCBI Taxonomy" id="391936"/>
    <lineage>
        <taxon>Bacteria</taxon>
        <taxon>Pseudomonadati</taxon>
        <taxon>Pseudomonadota</taxon>
        <taxon>Gammaproteobacteria</taxon>
        <taxon>Oceanospirillales</taxon>
        <taxon>Alcanivoracaceae</taxon>
        <taxon>Isoalcanivorax</taxon>
    </lineage>
</organism>
<dbReference type="FunFam" id="2.40.420.20:FF:000001">
    <property type="entry name" value="Efflux RND transporter periplasmic adaptor subunit"/>
    <property type="match status" value="1"/>
</dbReference>
<feature type="domain" description="Multidrug resistance protein MdtA-like beta-barrel" evidence="6">
    <location>
        <begin position="230"/>
        <end position="286"/>
    </location>
</feature>
<feature type="domain" description="Multidrug resistance protein MdtA-like C-terminal permuted SH3" evidence="7">
    <location>
        <begin position="292"/>
        <end position="352"/>
    </location>
</feature>
<dbReference type="Pfam" id="PF25944">
    <property type="entry name" value="Beta-barrel_RND"/>
    <property type="match status" value="1"/>
</dbReference>
<dbReference type="NCBIfam" id="TIGR01730">
    <property type="entry name" value="RND_mfp"/>
    <property type="match status" value="1"/>
</dbReference>
<evidence type="ECO:0000259" key="6">
    <source>
        <dbReference type="Pfam" id="PF25944"/>
    </source>
</evidence>
<protein>
    <submittedName>
        <fullName evidence="8">Auxiliary transport protein, MFP family</fullName>
    </submittedName>
</protein>
<comment type="similarity">
    <text evidence="2">Belongs to the membrane fusion protein (MFP) (TC 8.A.1) family.</text>
</comment>
<evidence type="ECO:0000259" key="4">
    <source>
        <dbReference type="Pfam" id="PF25876"/>
    </source>
</evidence>
<feature type="signal peptide" evidence="3">
    <location>
        <begin position="1"/>
        <end position="26"/>
    </location>
</feature>
<dbReference type="Gene3D" id="2.40.30.170">
    <property type="match status" value="1"/>
</dbReference>
<dbReference type="InterPro" id="IPR058627">
    <property type="entry name" value="MdtA-like_C"/>
</dbReference>
<dbReference type="InterPro" id="IPR058624">
    <property type="entry name" value="MdtA-like_HH"/>
</dbReference>
<dbReference type="PANTHER" id="PTHR30158:SF10">
    <property type="entry name" value="CATION EFFLUX PUMP"/>
    <property type="match status" value="1"/>
</dbReference>
<dbReference type="GO" id="GO:0022857">
    <property type="term" value="F:transmembrane transporter activity"/>
    <property type="evidence" value="ECO:0007669"/>
    <property type="project" value="InterPro"/>
</dbReference>
<dbReference type="InterPro" id="IPR006143">
    <property type="entry name" value="RND_pump_MFP"/>
</dbReference>
<dbReference type="KEGG" id="apac:S7S_04060"/>
<dbReference type="Gene3D" id="2.40.50.100">
    <property type="match status" value="1"/>
</dbReference>
<comment type="subcellular location">
    <subcellularLocation>
        <location evidence="1">Cell inner membrane</location>
        <topology evidence="1">Lipid-anchor</topology>
    </subcellularLocation>
</comment>
<evidence type="ECO:0000313" key="9">
    <source>
        <dbReference type="Proteomes" id="UP000006764"/>
    </source>
</evidence>
<dbReference type="GO" id="GO:0046677">
    <property type="term" value="P:response to antibiotic"/>
    <property type="evidence" value="ECO:0007669"/>
    <property type="project" value="TreeGrafter"/>
</dbReference>
<evidence type="ECO:0000256" key="2">
    <source>
        <dbReference type="ARBA" id="ARBA00009477"/>
    </source>
</evidence>